<feature type="domain" description="Exocyst complex component Sec8 N-terminal" evidence="6">
    <location>
        <begin position="47"/>
        <end position="151"/>
    </location>
</feature>
<comment type="caution">
    <text evidence="7">The sequence shown here is derived from an EMBL/GenBank/DDBJ whole genome shotgun (WGS) entry which is preliminary data.</text>
</comment>
<keyword evidence="2 3" id="KW-0268">Exocytosis</keyword>
<dbReference type="eggNOG" id="ENOG502QRJ3">
    <property type="taxonomic scope" value="Eukaryota"/>
</dbReference>
<name>I0ZB23_COCSC</name>
<keyword evidence="8" id="KW-1185">Reference proteome</keyword>
<keyword evidence="1 3" id="KW-0813">Transport</keyword>
<dbReference type="GO" id="GO:0015031">
    <property type="term" value="P:protein transport"/>
    <property type="evidence" value="ECO:0007669"/>
    <property type="project" value="UniProtKB-KW"/>
</dbReference>
<dbReference type="Proteomes" id="UP000007264">
    <property type="component" value="Unassembled WGS sequence"/>
</dbReference>
<evidence type="ECO:0000256" key="5">
    <source>
        <dbReference type="SAM" id="MobiDB-lite"/>
    </source>
</evidence>
<keyword evidence="3" id="KW-0653">Protein transport</keyword>
<dbReference type="KEGG" id="csl:COCSUDRAFT_83462"/>
<feature type="coiled-coil region" evidence="4">
    <location>
        <begin position="48"/>
        <end position="114"/>
    </location>
</feature>
<comment type="similarity">
    <text evidence="3">Belongs to the SEC8 family.</text>
</comment>
<dbReference type="Pfam" id="PF04048">
    <property type="entry name" value="Sec8_N"/>
    <property type="match status" value="1"/>
</dbReference>
<accession>I0ZB23</accession>
<dbReference type="AlphaFoldDB" id="I0ZB23"/>
<dbReference type="PANTHER" id="PTHR14146">
    <property type="entry name" value="EXOCYST COMPLEX COMPONENT 4"/>
    <property type="match status" value="1"/>
</dbReference>
<evidence type="ECO:0000313" key="7">
    <source>
        <dbReference type="EMBL" id="EIE27842.1"/>
    </source>
</evidence>
<evidence type="ECO:0000259" key="6">
    <source>
        <dbReference type="Pfam" id="PF04048"/>
    </source>
</evidence>
<dbReference type="EMBL" id="AGSI01000001">
    <property type="protein sequence ID" value="EIE27842.1"/>
    <property type="molecule type" value="Genomic_DNA"/>
</dbReference>
<dbReference type="GO" id="GO:0006904">
    <property type="term" value="P:vesicle docking involved in exocytosis"/>
    <property type="evidence" value="ECO:0007669"/>
    <property type="project" value="InterPro"/>
</dbReference>
<evidence type="ECO:0000256" key="3">
    <source>
        <dbReference type="RuleBase" id="RU367079"/>
    </source>
</evidence>
<evidence type="ECO:0000313" key="8">
    <source>
        <dbReference type="Proteomes" id="UP000007264"/>
    </source>
</evidence>
<feature type="compositionally biased region" description="Polar residues" evidence="5">
    <location>
        <begin position="209"/>
        <end position="218"/>
    </location>
</feature>
<dbReference type="GO" id="GO:0090522">
    <property type="term" value="P:vesicle tethering involved in exocytosis"/>
    <property type="evidence" value="ECO:0007669"/>
    <property type="project" value="UniProtKB-UniRule"/>
</dbReference>
<reference evidence="7 8" key="1">
    <citation type="journal article" date="2012" name="Genome Biol.">
        <title>The genome of the polar eukaryotic microalga coccomyxa subellipsoidea reveals traits of cold adaptation.</title>
        <authorList>
            <person name="Blanc G."/>
            <person name="Agarkova I."/>
            <person name="Grimwood J."/>
            <person name="Kuo A."/>
            <person name="Brueggeman A."/>
            <person name="Dunigan D."/>
            <person name="Gurnon J."/>
            <person name="Ladunga I."/>
            <person name="Lindquist E."/>
            <person name="Lucas S."/>
            <person name="Pangilinan J."/>
            <person name="Proschold T."/>
            <person name="Salamov A."/>
            <person name="Schmutz J."/>
            <person name="Weeks D."/>
            <person name="Yamada T."/>
            <person name="Claverie J.M."/>
            <person name="Grigoriev I."/>
            <person name="Van Etten J."/>
            <person name="Lomsadze A."/>
            <person name="Borodovsky M."/>
        </authorList>
    </citation>
    <scope>NUCLEOTIDE SEQUENCE [LARGE SCALE GENOMIC DNA]</scope>
    <source>
        <strain evidence="7 8">C-169</strain>
    </source>
</reference>
<dbReference type="GO" id="GO:0006612">
    <property type="term" value="P:protein targeting to membrane"/>
    <property type="evidence" value="ECO:0007669"/>
    <property type="project" value="UniProtKB-UniRule"/>
</dbReference>
<keyword evidence="4" id="KW-0175">Coiled coil</keyword>
<dbReference type="PANTHER" id="PTHR14146:SF0">
    <property type="entry name" value="EXOCYST COMPLEX COMPONENT 4"/>
    <property type="match status" value="1"/>
</dbReference>
<proteinExistence type="inferred from homology"/>
<evidence type="ECO:0000256" key="4">
    <source>
        <dbReference type="SAM" id="Coils"/>
    </source>
</evidence>
<dbReference type="GeneID" id="17045631"/>
<feature type="compositionally biased region" description="Acidic residues" evidence="5">
    <location>
        <begin position="219"/>
        <end position="228"/>
    </location>
</feature>
<sequence length="456" mass="50252">MLSPGRAPFGQPVRMDWDAIDDEMYKVAPEFKDPRFDSLRLVLNIVSSVNAEAKVEELRAQRERVEDLVDDVVQAYHNGFNKAIHNYSRILHLFSESKEQVEKLKVCLEEARRRLGAQSRSLQQQWRRGITLSDTVRLLGDVNSISDAPQRDWEAAVDVLLEACNKLARRELDNVGALKDIKRDMALRRNSLHKLLVHELEDRVFVSVSNPKGVSGTSDDPDGEEDETSMSSSIMRSDSLLALLSSQSKSKVDAAATPRGREVLLQSISGSNLTSGTISSKSGLDRSSSLLSRTAALKLAESKPLPPLPMAKLVDCLVKLGGIAEAQLTLRRHMPTQVRNVILRALQQSQIDKGAAGAGAHAAADRAAQLAVEAVFDHCLQMLRNLIEVLKLLNGARPSASSAGLELLLAARSTEDVASQLPPKIVTHSYVRHEADAAWDCLQARLHPMFLIWKGY</sequence>
<organism evidence="7 8">
    <name type="scientific">Coccomyxa subellipsoidea (strain C-169)</name>
    <name type="common">Green microalga</name>
    <dbReference type="NCBI Taxonomy" id="574566"/>
    <lineage>
        <taxon>Eukaryota</taxon>
        <taxon>Viridiplantae</taxon>
        <taxon>Chlorophyta</taxon>
        <taxon>core chlorophytes</taxon>
        <taxon>Trebouxiophyceae</taxon>
        <taxon>Trebouxiophyceae incertae sedis</taxon>
        <taxon>Coccomyxaceae</taxon>
        <taxon>Coccomyxa</taxon>
        <taxon>Coccomyxa subellipsoidea</taxon>
    </lineage>
</organism>
<dbReference type="InterPro" id="IPR007191">
    <property type="entry name" value="Sec8_exocyst_N"/>
</dbReference>
<gene>
    <name evidence="7" type="ORF">COCSUDRAFT_83462</name>
</gene>
<dbReference type="RefSeq" id="XP_005652386.1">
    <property type="nucleotide sequence ID" value="XM_005652329.1"/>
</dbReference>
<evidence type="ECO:0000256" key="1">
    <source>
        <dbReference type="ARBA" id="ARBA00022448"/>
    </source>
</evidence>
<dbReference type="STRING" id="574566.I0ZB23"/>
<dbReference type="InterPro" id="IPR039682">
    <property type="entry name" value="Sec8/EXOC4"/>
</dbReference>
<feature type="region of interest" description="Disordered" evidence="5">
    <location>
        <begin position="209"/>
        <end position="233"/>
    </location>
</feature>
<protein>
    <recommendedName>
        <fullName evidence="3">Exocyst complex component Sec8</fullName>
    </recommendedName>
</protein>
<comment type="function">
    <text evidence="3">Component of the exocyst complex involved in the docking of exocytic vesicles with fusion sites on the plasma membrane.</text>
</comment>
<dbReference type="OrthoDB" id="272977at2759"/>
<evidence type="ECO:0000256" key="2">
    <source>
        <dbReference type="ARBA" id="ARBA00022483"/>
    </source>
</evidence>
<dbReference type="GO" id="GO:0006893">
    <property type="term" value="P:Golgi to plasma membrane transport"/>
    <property type="evidence" value="ECO:0007669"/>
    <property type="project" value="TreeGrafter"/>
</dbReference>
<dbReference type="GO" id="GO:0000145">
    <property type="term" value="C:exocyst"/>
    <property type="evidence" value="ECO:0007669"/>
    <property type="project" value="UniProtKB-UniRule"/>
</dbReference>